<dbReference type="GO" id="GO:0006952">
    <property type="term" value="P:defense response"/>
    <property type="evidence" value="ECO:0007669"/>
    <property type="project" value="UniProtKB-KW"/>
</dbReference>
<dbReference type="PANTHER" id="PTHR36766:SF63">
    <property type="entry name" value="NB-ARC DOMAIN-CONTAINING PROTEIN"/>
    <property type="match status" value="1"/>
</dbReference>
<dbReference type="InterPro" id="IPR042197">
    <property type="entry name" value="Apaf_helical"/>
</dbReference>
<dbReference type="GO" id="GO:0043531">
    <property type="term" value="F:ADP binding"/>
    <property type="evidence" value="ECO:0007669"/>
    <property type="project" value="InterPro"/>
</dbReference>
<evidence type="ECO:0000256" key="1">
    <source>
        <dbReference type="ARBA" id="ARBA00022821"/>
    </source>
</evidence>
<protein>
    <recommendedName>
        <fullName evidence="5">NB-ARC domain-containing protein</fullName>
    </recommendedName>
</protein>
<feature type="region of interest" description="Disordered" evidence="2">
    <location>
        <begin position="199"/>
        <end position="218"/>
    </location>
</feature>
<keyword evidence="4" id="KW-1185">Reference proteome</keyword>
<dbReference type="InterPro" id="IPR027417">
    <property type="entry name" value="P-loop_NTPase"/>
</dbReference>
<reference evidence="3 4" key="1">
    <citation type="submission" date="2020-10" db="EMBL/GenBank/DDBJ databases">
        <title>Plant Genome Project.</title>
        <authorList>
            <person name="Zhang R.-G."/>
        </authorList>
    </citation>
    <scope>NUCLEOTIDE SEQUENCE [LARGE SCALE GENOMIC DNA]</scope>
    <source>
        <strain evidence="3">FAFU-HL-1</strain>
        <tissue evidence="3">Leaf</tissue>
    </source>
</reference>
<dbReference type="SUPFAM" id="SSF52540">
    <property type="entry name" value="P-loop containing nucleoside triphosphate hydrolases"/>
    <property type="match status" value="1"/>
</dbReference>
<comment type="caution">
    <text evidence="3">The sequence shown here is derived from an EMBL/GenBank/DDBJ whole genome shotgun (WGS) entry which is preliminary data.</text>
</comment>
<organism evidence="3 4">
    <name type="scientific">Salix dunnii</name>
    <dbReference type="NCBI Taxonomy" id="1413687"/>
    <lineage>
        <taxon>Eukaryota</taxon>
        <taxon>Viridiplantae</taxon>
        <taxon>Streptophyta</taxon>
        <taxon>Embryophyta</taxon>
        <taxon>Tracheophyta</taxon>
        <taxon>Spermatophyta</taxon>
        <taxon>Magnoliopsida</taxon>
        <taxon>eudicotyledons</taxon>
        <taxon>Gunneridae</taxon>
        <taxon>Pentapetalae</taxon>
        <taxon>rosids</taxon>
        <taxon>fabids</taxon>
        <taxon>Malpighiales</taxon>
        <taxon>Salicaceae</taxon>
        <taxon>Saliceae</taxon>
        <taxon>Salix</taxon>
    </lineage>
</organism>
<evidence type="ECO:0000256" key="2">
    <source>
        <dbReference type="SAM" id="MobiDB-lite"/>
    </source>
</evidence>
<dbReference type="Proteomes" id="UP000657918">
    <property type="component" value="Unassembled WGS sequence"/>
</dbReference>
<accession>A0A835JVI0</accession>
<evidence type="ECO:0008006" key="5">
    <source>
        <dbReference type="Google" id="ProtNLM"/>
    </source>
</evidence>
<evidence type="ECO:0000313" key="3">
    <source>
        <dbReference type="EMBL" id="KAF9675059.1"/>
    </source>
</evidence>
<dbReference type="EMBL" id="JADGMS010000010">
    <property type="protein sequence ID" value="KAF9675059.1"/>
    <property type="molecule type" value="Genomic_DNA"/>
</dbReference>
<sequence length="275" mass="30659">MEHALLDHDNGIRILATARNDDVANFSRGSSLVHVYRIEPLPQNGGMRTLLNKAFRFEFKGLCPKYLEGLSRDIVRRCGGLPLEIVGVSGHLVTKETILEWQKAPCGRGGSAMVSDPYIDNFTSILSLSYTGFVQEKLGMTLEVGEEYLIELIRRSVDKFTLKGIPKTSPVHDLVRDVILSKPKELSLCHVFQHSATSIHKQQRSSTPNSSTKSQSRSVMDFNEVKQQKASVNTNVAKIPISIRKLHNLESLDLRNSFVEELPVEISKVIATSFG</sequence>
<proteinExistence type="predicted"/>
<feature type="compositionally biased region" description="Low complexity" evidence="2">
    <location>
        <begin position="204"/>
        <end position="218"/>
    </location>
</feature>
<dbReference type="PANTHER" id="PTHR36766">
    <property type="entry name" value="PLANT BROAD-SPECTRUM MILDEW RESISTANCE PROTEIN RPW8"/>
    <property type="match status" value="1"/>
</dbReference>
<name>A0A835JVI0_9ROSI</name>
<gene>
    <name evidence="3" type="ORF">SADUNF_Sadunf10G0192100</name>
</gene>
<dbReference type="AlphaFoldDB" id="A0A835JVI0"/>
<keyword evidence="1" id="KW-0611">Plant defense</keyword>
<dbReference type="OrthoDB" id="598235at2759"/>
<dbReference type="Gene3D" id="1.10.8.430">
    <property type="entry name" value="Helical domain of apoptotic protease-activating factors"/>
    <property type="match status" value="1"/>
</dbReference>
<evidence type="ECO:0000313" key="4">
    <source>
        <dbReference type="Proteomes" id="UP000657918"/>
    </source>
</evidence>